<evidence type="ECO:0000313" key="3">
    <source>
        <dbReference type="Proteomes" id="UP000190274"/>
    </source>
</evidence>
<proteinExistence type="predicted"/>
<dbReference type="InterPro" id="IPR036873">
    <property type="entry name" value="Rhodanese-like_dom_sf"/>
</dbReference>
<dbReference type="SMART" id="SM00450">
    <property type="entry name" value="RHOD"/>
    <property type="match status" value="1"/>
</dbReference>
<dbReference type="GO" id="GO:0006790">
    <property type="term" value="P:sulfur compound metabolic process"/>
    <property type="evidence" value="ECO:0007669"/>
    <property type="project" value="EnsemblFungi"/>
</dbReference>
<dbReference type="PANTHER" id="PTHR44086">
    <property type="entry name" value="THIOSULFATE SULFURTRANSFERASE RDL2, MITOCHONDRIAL-RELATED"/>
    <property type="match status" value="1"/>
</dbReference>
<accession>A0A1G4IYY1</accession>
<feature type="domain" description="Rhodanese" evidence="1">
    <location>
        <begin position="36"/>
        <end position="137"/>
    </location>
</feature>
<dbReference type="AlphaFoldDB" id="A0A1G4IYY1"/>
<dbReference type="OrthoDB" id="566238at2759"/>
<dbReference type="Proteomes" id="UP000190274">
    <property type="component" value="Chromosome C"/>
</dbReference>
<dbReference type="PANTHER" id="PTHR44086:SF10">
    <property type="entry name" value="THIOSULFATE SULFURTRANSFERASE_RHODANESE-LIKE DOMAIN-CONTAINING PROTEIN 3"/>
    <property type="match status" value="1"/>
</dbReference>
<dbReference type="PROSITE" id="PS50206">
    <property type="entry name" value="RHODANESE_3"/>
    <property type="match status" value="1"/>
</dbReference>
<name>A0A1G4IYY1_9SACH</name>
<dbReference type="STRING" id="1266660.A0A1G4IYY1"/>
<keyword evidence="3" id="KW-1185">Reference proteome</keyword>
<dbReference type="CDD" id="cd01519">
    <property type="entry name" value="RHOD_HSP67B2"/>
    <property type="match status" value="1"/>
</dbReference>
<protein>
    <submittedName>
        <fullName evidence="2">LADA_0C05292g1_1</fullName>
    </submittedName>
</protein>
<reference evidence="3" key="1">
    <citation type="submission" date="2016-03" db="EMBL/GenBank/DDBJ databases">
        <authorList>
            <person name="Devillers H."/>
        </authorList>
    </citation>
    <scope>NUCLEOTIDE SEQUENCE [LARGE SCALE GENOMIC DNA]</scope>
</reference>
<evidence type="ECO:0000313" key="2">
    <source>
        <dbReference type="EMBL" id="SCU82438.1"/>
    </source>
</evidence>
<dbReference type="Pfam" id="PF00581">
    <property type="entry name" value="Rhodanese"/>
    <property type="match status" value="1"/>
</dbReference>
<gene>
    <name evidence="2" type="ORF">LADA_0C05292G</name>
</gene>
<dbReference type="Gene3D" id="3.40.250.10">
    <property type="entry name" value="Rhodanese-like domain"/>
    <property type="match status" value="1"/>
</dbReference>
<evidence type="ECO:0000259" key="1">
    <source>
        <dbReference type="PROSITE" id="PS50206"/>
    </source>
</evidence>
<dbReference type="GO" id="GO:0005739">
    <property type="term" value="C:mitochondrion"/>
    <property type="evidence" value="ECO:0007669"/>
    <property type="project" value="TreeGrafter"/>
</dbReference>
<organism evidence="2 3">
    <name type="scientific">Lachancea dasiensis</name>
    <dbReference type="NCBI Taxonomy" id="1072105"/>
    <lineage>
        <taxon>Eukaryota</taxon>
        <taxon>Fungi</taxon>
        <taxon>Dikarya</taxon>
        <taxon>Ascomycota</taxon>
        <taxon>Saccharomycotina</taxon>
        <taxon>Saccharomycetes</taxon>
        <taxon>Saccharomycetales</taxon>
        <taxon>Saccharomycetaceae</taxon>
        <taxon>Lachancea</taxon>
    </lineage>
</organism>
<dbReference type="GO" id="GO:0004792">
    <property type="term" value="F:thiosulfate-cyanide sulfurtransferase activity"/>
    <property type="evidence" value="ECO:0007669"/>
    <property type="project" value="EnsemblFungi"/>
</dbReference>
<dbReference type="SUPFAM" id="SSF52821">
    <property type="entry name" value="Rhodanese/Cell cycle control phosphatase"/>
    <property type="match status" value="1"/>
</dbReference>
<dbReference type="EMBL" id="LT598459">
    <property type="protein sequence ID" value="SCU82438.1"/>
    <property type="molecule type" value="Genomic_DNA"/>
</dbReference>
<dbReference type="InterPro" id="IPR001763">
    <property type="entry name" value="Rhodanese-like_dom"/>
</dbReference>
<sequence>MWKAVVDAFNGSTQTPNDDNEQSYDFVQVQAIVKNEGGSQILLDVREPDEYASGHIPGVPNMPFRSHPLALHIPPSEFHKDFGFVKPGKEKELIMLCASGFRAGKAKNEALKAGYQNVSLYSGSMKDWVAKGGETVVESQS</sequence>